<keyword evidence="4" id="KW-0560">Oxidoreductase</keyword>
<dbReference type="NCBIfam" id="TIGR01413">
    <property type="entry name" value="Dyp_perox_fam"/>
    <property type="match status" value="1"/>
</dbReference>
<evidence type="ECO:0000256" key="1">
    <source>
        <dbReference type="ARBA" id="ARBA00001970"/>
    </source>
</evidence>
<dbReference type="Proteomes" id="UP000252698">
    <property type="component" value="Chromosome"/>
</dbReference>
<dbReference type="InterPro" id="IPR049509">
    <property type="entry name" value="DyP_N"/>
</dbReference>
<sequence length="481" mass="52349">MCCWRTPRSSVRCSAATKVCGDSGGTSLRGSAAGRRTVSGPTQVALELDDIQRGVLSPRPTPYAATYLVFRVDDRADGRELMRRASAVVTSAADSVSPRGDTWVSVAVSCHGLEALGVPRASLDTFAWEFRQGMAARAKTLGDVGESSPENWEAPLGTPDVHVVLTAVAPDPQRLEAALDRARPAYDHLSGVTAIWRQDCYALPTETEHFGYRDGVSHPAVEGSGIAGSNRLESPLKAGEFVLGYRDEIGGLQTPQPEVLGRNGSYAVFRKLHQDVAAFRRCLRDNATSPEDEELLAAKIMGRWRSGAPLALSPQHDDPALGTDQDRRNTFLYERDDPAGFITPGGCHIRRANPRDASVAGEVRLHRMIRRGAVYGPPLPEGALEDDGTDRGLMFAFIGAHLGRQFEFVQSEWMNDGVFFGAGDTKDPVTGSHDGVSGFTIPRRPLRRRLTPLPRFVVTRGGEYCFLPSRSALRWLGELQN</sequence>
<dbReference type="InterPro" id="IPR011008">
    <property type="entry name" value="Dimeric_a/b-barrel"/>
</dbReference>
<name>A0A2Z5JNB8_STRAR</name>
<dbReference type="EMBL" id="CP027306">
    <property type="protein sequence ID" value="AXE81798.1"/>
    <property type="molecule type" value="Genomic_DNA"/>
</dbReference>
<dbReference type="GO" id="GO:0005829">
    <property type="term" value="C:cytosol"/>
    <property type="evidence" value="ECO:0007669"/>
    <property type="project" value="TreeGrafter"/>
</dbReference>
<keyword evidence="5" id="KW-0408">Iron</keyword>
<reference evidence="8 9" key="1">
    <citation type="journal article" date="2018" name="Front. Microbiol.">
        <title>Genome Sequencing of Streptomyces atratus SCSIOZH16 and Activation Production of Nocardamine via Metabolic Engineering.</title>
        <authorList>
            <person name="Li Y."/>
            <person name="Zhang C."/>
            <person name="Liu C."/>
            <person name="Ju J."/>
            <person name="Ma J."/>
        </authorList>
    </citation>
    <scope>NUCLEOTIDE SEQUENCE [LARGE SCALE GENOMIC DNA]</scope>
    <source>
        <strain evidence="8 9">SCSIO_ZH16</strain>
    </source>
</reference>
<dbReference type="SUPFAM" id="SSF54909">
    <property type="entry name" value="Dimeric alpha+beta barrel"/>
    <property type="match status" value="1"/>
</dbReference>
<dbReference type="GO" id="GO:0020037">
    <property type="term" value="F:heme binding"/>
    <property type="evidence" value="ECO:0007669"/>
    <property type="project" value="InterPro"/>
</dbReference>
<evidence type="ECO:0000259" key="7">
    <source>
        <dbReference type="Pfam" id="PF21105"/>
    </source>
</evidence>
<dbReference type="GO" id="GO:0004601">
    <property type="term" value="F:peroxidase activity"/>
    <property type="evidence" value="ECO:0007669"/>
    <property type="project" value="UniProtKB-KW"/>
</dbReference>
<dbReference type="PROSITE" id="PS51404">
    <property type="entry name" value="DYP_PEROXIDASE"/>
    <property type="match status" value="1"/>
</dbReference>
<dbReference type="PANTHER" id="PTHR30521">
    <property type="entry name" value="DEFERROCHELATASE/PEROXIDASE"/>
    <property type="match status" value="1"/>
</dbReference>
<gene>
    <name evidence="8" type="ORF">C5746_38165</name>
</gene>
<dbReference type="GO" id="GO:0046872">
    <property type="term" value="F:metal ion binding"/>
    <property type="evidence" value="ECO:0007669"/>
    <property type="project" value="UniProtKB-KW"/>
</dbReference>
<dbReference type="KEGG" id="sata:C5746_38165"/>
<evidence type="ECO:0000256" key="3">
    <source>
        <dbReference type="ARBA" id="ARBA00022723"/>
    </source>
</evidence>
<keyword evidence="2 8" id="KW-0575">Peroxidase</keyword>
<evidence type="ECO:0000313" key="9">
    <source>
        <dbReference type="Proteomes" id="UP000252698"/>
    </source>
</evidence>
<dbReference type="PANTHER" id="PTHR30521:SF5">
    <property type="entry name" value="BLR4509 PROTEIN"/>
    <property type="match status" value="1"/>
</dbReference>
<evidence type="ECO:0000256" key="2">
    <source>
        <dbReference type="ARBA" id="ARBA00022559"/>
    </source>
</evidence>
<evidence type="ECO:0000256" key="5">
    <source>
        <dbReference type="ARBA" id="ARBA00023004"/>
    </source>
</evidence>
<organism evidence="8 9">
    <name type="scientific">Streptomyces atratus</name>
    <dbReference type="NCBI Taxonomy" id="1893"/>
    <lineage>
        <taxon>Bacteria</taxon>
        <taxon>Bacillati</taxon>
        <taxon>Actinomycetota</taxon>
        <taxon>Actinomycetes</taxon>
        <taxon>Kitasatosporales</taxon>
        <taxon>Streptomycetaceae</taxon>
        <taxon>Streptomyces</taxon>
    </lineage>
</organism>
<protein>
    <submittedName>
        <fullName evidence="8">Peroxidase</fullName>
    </submittedName>
</protein>
<comment type="cofactor">
    <cofactor evidence="1">
        <name>heme b</name>
        <dbReference type="ChEBI" id="CHEBI:60344"/>
    </cofactor>
</comment>
<dbReference type="Pfam" id="PF21105">
    <property type="entry name" value="DyP_N"/>
    <property type="match status" value="1"/>
</dbReference>
<dbReference type="AlphaFoldDB" id="A0A2Z5JNB8"/>
<accession>A0A2Z5JNB8</accession>
<evidence type="ECO:0000256" key="4">
    <source>
        <dbReference type="ARBA" id="ARBA00023002"/>
    </source>
</evidence>
<evidence type="ECO:0000256" key="6">
    <source>
        <dbReference type="ARBA" id="ARBA00025737"/>
    </source>
</evidence>
<proteinExistence type="inferred from homology"/>
<feature type="domain" description="DyP dimeric alpha+beta barrel" evidence="7">
    <location>
        <begin position="64"/>
        <end position="180"/>
    </location>
</feature>
<keyword evidence="3" id="KW-0479">Metal-binding</keyword>
<comment type="similarity">
    <text evidence="6">Belongs to the DyP-type peroxidase family.</text>
</comment>
<evidence type="ECO:0000313" key="8">
    <source>
        <dbReference type="EMBL" id="AXE81798.1"/>
    </source>
</evidence>
<dbReference type="InterPro" id="IPR006314">
    <property type="entry name" value="Dyp_peroxidase"/>
</dbReference>